<dbReference type="Pfam" id="PF19267">
    <property type="entry name" value="CIS_spike_tip"/>
    <property type="match status" value="1"/>
</dbReference>
<sequence>MVADSVIRTGDLLKVTFDPLIAPKSTLVVPELMTPQPLLGSGKDVLVDGRPVCLKGDEYPPVARPFTFLHYTVTALPNPYLGGVGWLRLAPGPSNTTAHTTADGLPVLIRGTAFTAAFDVFRPAFQAQPSGSPVPDTTRSYSGTAEFLRGSDTVKAG</sequence>
<dbReference type="InterPro" id="IPR045362">
    <property type="entry name" value="CIS_spike_tip"/>
</dbReference>
<proteinExistence type="predicted"/>
<evidence type="ECO:0000313" key="2">
    <source>
        <dbReference type="Proteomes" id="UP000646244"/>
    </source>
</evidence>
<reference evidence="1" key="1">
    <citation type="journal article" date="2014" name="Int. J. Syst. Evol. Microbiol.">
        <title>Complete genome sequence of Corynebacterium casei LMG S-19264T (=DSM 44701T), isolated from a smear-ripened cheese.</title>
        <authorList>
            <consortium name="US DOE Joint Genome Institute (JGI-PGF)"/>
            <person name="Walter F."/>
            <person name="Albersmeier A."/>
            <person name="Kalinowski J."/>
            <person name="Ruckert C."/>
        </authorList>
    </citation>
    <scope>NUCLEOTIDE SEQUENCE</scope>
    <source>
        <strain evidence="1">JCM 4633</strain>
    </source>
</reference>
<dbReference type="AlphaFoldDB" id="A0A918TDC3"/>
<comment type="caution">
    <text evidence="1">The sequence shown here is derived from an EMBL/GenBank/DDBJ whole genome shotgun (WGS) entry which is preliminary data.</text>
</comment>
<dbReference type="RefSeq" id="WP_190109256.1">
    <property type="nucleotide sequence ID" value="NZ_BMVB01000005.1"/>
</dbReference>
<name>A0A918TDC3_STRCJ</name>
<evidence type="ECO:0000313" key="1">
    <source>
        <dbReference type="EMBL" id="GHC44312.1"/>
    </source>
</evidence>
<protein>
    <submittedName>
        <fullName evidence="1">Uncharacterized protein</fullName>
    </submittedName>
</protein>
<dbReference type="EMBL" id="BMVB01000005">
    <property type="protein sequence ID" value="GHC44312.1"/>
    <property type="molecule type" value="Genomic_DNA"/>
</dbReference>
<accession>A0A918TDC3</accession>
<organism evidence="1 2">
    <name type="scientific">Streptomyces cinnamoneus</name>
    <name type="common">Streptoverticillium cinnamoneum</name>
    <dbReference type="NCBI Taxonomy" id="53446"/>
    <lineage>
        <taxon>Bacteria</taxon>
        <taxon>Bacillati</taxon>
        <taxon>Actinomycetota</taxon>
        <taxon>Actinomycetes</taxon>
        <taxon>Kitasatosporales</taxon>
        <taxon>Streptomycetaceae</taxon>
        <taxon>Streptomyces</taxon>
        <taxon>Streptomyces cinnamoneus group</taxon>
    </lineage>
</organism>
<dbReference type="Proteomes" id="UP000646244">
    <property type="component" value="Unassembled WGS sequence"/>
</dbReference>
<reference evidence="1" key="2">
    <citation type="submission" date="2020-09" db="EMBL/GenBank/DDBJ databases">
        <authorList>
            <person name="Sun Q."/>
            <person name="Ohkuma M."/>
        </authorList>
    </citation>
    <scope>NUCLEOTIDE SEQUENCE</scope>
    <source>
        <strain evidence="1">JCM 4633</strain>
    </source>
</reference>
<gene>
    <name evidence="1" type="ORF">GCM10010507_19110</name>
</gene>